<evidence type="ECO:0000256" key="4">
    <source>
        <dbReference type="ARBA" id="ARBA00022801"/>
    </source>
</evidence>
<dbReference type="InterPro" id="IPR050819">
    <property type="entry name" value="Tripeptidyl-peptidase_I"/>
</dbReference>
<dbReference type="CDD" id="cd11377">
    <property type="entry name" value="Pro-peptidase_S53"/>
    <property type="match status" value="1"/>
</dbReference>
<dbReference type="InterPro" id="IPR015366">
    <property type="entry name" value="S53_propep"/>
</dbReference>
<keyword evidence="8" id="KW-1133">Transmembrane helix</keyword>
<dbReference type="SUPFAM" id="SSF52743">
    <property type="entry name" value="Subtilisin-like"/>
    <property type="match status" value="1"/>
</dbReference>
<keyword evidence="6" id="KW-0106">Calcium</keyword>
<evidence type="ECO:0000256" key="5">
    <source>
        <dbReference type="ARBA" id="ARBA00022825"/>
    </source>
</evidence>
<evidence type="ECO:0000256" key="8">
    <source>
        <dbReference type="SAM" id="Phobius"/>
    </source>
</evidence>
<dbReference type="GO" id="GO:0006508">
    <property type="term" value="P:proteolysis"/>
    <property type="evidence" value="ECO:0007669"/>
    <property type="project" value="UniProtKB-KW"/>
</dbReference>
<accession>A0A2U9IK35</accession>
<keyword evidence="11" id="KW-1185">Reference proteome</keyword>
<reference evidence="10 11" key="1">
    <citation type="submission" date="2018-05" db="EMBL/GenBank/DDBJ databases">
        <title>Complete Genome Sequences of Extremely Thermoacidophilic, Metal-Mobilizing Type-Strain Members of the Archaeal Family Sulfolobaceae: Acidianus brierleyi DSM-1651T, Acidianus sulfidivorans DSM-18786T, Metallosphaera hakonensis DSM-7519T, and Metallosphaera prunae DSM-10039T.</title>
        <authorList>
            <person name="Counts J.A."/>
            <person name="Kelly R.M."/>
        </authorList>
    </citation>
    <scope>NUCLEOTIDE SEQUENCE [LARGE SCALE GENOMIC DNA]</scope>
    <source>
        <strain evidence="10 11">JP7</strain>
    </source>
</reference>
<dbReference type="CDD" id="cd04056">
    <property type="entry name" value="Peptidases_S53"/>
    <property type="match status" value="1"/>
</dbReference>
<feature type="domain" description="Peptidase S53" evidence="9">
    <location>
        <begin position="208"/>
        <end position="581"/>
    </location>
</feature>
<dbReference type="GeneID" id="36836643"/>
<dbReference type="EMBL" id="CP029288">
    <property type="protein sequence ID" value="AWR96388.1"/>
    <property type="molecule type" value="Genomic_DNA"/>
</dbReference>
<evidence type="ECO:0000313" key="11">
    <source>
        <dbReference type="Proteomes" id="UP000248410"/>
    </source>
</evidence>
<keyword evidence="4" id="KW-0378">Hydrolase</keyword>
<dbReference type="PANTHER" id="PTHR14218:SF15">
    <property type="entry name" value="TRIPEPTIDYL-PEPTIDASE 1"/>
    <property type="match status" value="1"/>
</dbReference>
<dbReference type="InterPro" id="IPR036852">
    <property type="entry name" value="Peptidase_S8/S53_dom_sf"/>
</dbReference>
<evidence type="ECO:0000313" key="10">
    <source>
        <dbReference type="EMBL" id="AWR96388.1"/>
    </source>
</evidence>
<keyword evidence="8" id="KW-0812">Transmembrane</keyword>
<keyword evidence="5" id="KW-0720">Serine protease</keyword>
<dbReference type="PANTHER" id="PTHR14218">
    <property type="entry name" value="PROTEASE S8 TRIPEPTIDYL PEPTIDASE I CLN2"/>
    <property type="match status" value="1"/>
</dbReference>
<comment type="cofactor">
    <cofactor evidence="1">
        <name>Ca(2+)</name>
        <dbReference type="ChEBI" id="CHEBI:29108"/>
    </cofactor>
</comment>
<evidence type="ECO:0000256" key="2">
    <source>
        <dbReference type="ARBA" id="ARBA00022670"/>
    </source>
</evidence>
<dbReference type="InterPro" id="IPR017001">
    <property type="entry name" value="Pept_S53_physarolisin-II_arc"/>
</dbReference>
<keyword evidence="2" id="KW-0645">Protease</keyword>
<keyword evidence="3" id="KW-0479">Metal-binding</keyword>
<evidence type="ECO:0000256" key="6">
    <source>
        <dbReference type="ARBA" id="ARBA00022837"/>
    </source>
</evidence>
<dbReference type="KEGG" id="asul:DFR86_01700"/>
<organism evidence="10 11">
    <name type="scientific">Acidianus sulfidivorans JP7</name>
    <dbReference type="NCBI Taxonomy" id="619593"/>
    <lineage>
        <taxon>Archaea</taxon>
        <taxon>Thermoproteota</taxon>
        <taxon>Thermoprotei</taxon>
        <taxon>Sulfolobales</taxon>
        <taxon>Sulfolobaceae</taxon>
        <taxon>Acidianus</taxon>
    </lineage>
</organism>
<evidence type="ECO:0000256" key="1">
    <source>
        <dbReference type="ARBA" id="ARBA00001913"/>
    </source>
</evidence>
<proteinExistence type="predicted"/>
<keyword evidence="8" id="KW-0472">Membrane</keyword>
<dbReference type="Gene3D" id="3.40.50.200">
    <property type="entry name" value="Peptidase S8/S53 domain"/>
    <property type="match status" value="1"/>
</dbReference>
<name>A0A2U9IK35_9CREN</name>
<dbReference type="OrthoDB" id="56693at2157"/>
<dbReference type="Proteomes" id="UP000248410">
    <property type="component" value="Chromosome"/>
</dbReference>
<dbReference type="SUPFAM" id="SSF54897">
    <property type="entry name" value="Protease propeptides/inhibitors"/>
    <property type="match status" value="1"/>
</dbReference>
<dbReference type="InterPro" id="IPR030400">
    <property type="entry name" value="Sedolisin_dom"/>
</dbReference>
<dbReference type="RefSeq" id="WP_110379278.1">
    <property type="nucleotide sequence ID" value="NZ_CP029288.2"/>
</dbReference>
<dbReference type="GO" id="GO:0046872">
    <property type="term" value="F:metal ion binding"/>
    <property type="evidence" value="ECO:0007669"/>
    <property type="project" value="UniProtKB-KW"/>
</dbReference>
<dbReference type="SMART" id="SM00944">
    <property type="entry name" value="Pro-kuma_activ"/>
    <property type="match status" value="1"/>
</dbReference>
<keyword evidence="7" id="KW-0865">Zymogen</keyword>
<feature type="transmembrane region" description="Helical" evidence="8">
    <location>
        <begin position="1310"/>
        <end position="1329"/>
    </location>
</feature>
<dbReference type="Pfam" id="PF09286">
    <property type="entry name" value="Pro-kuma_activ"/>
    <property type="match status" value="1"/>
</dbReference>
<dbReference type="PIRSF" id="PIRSF032623">
    <property type="entry name" value="Peptidase_SSO2181_prd"/>
    <property type="match status" value="1"/>
</dbReference>
<dbReference type="GO" id="GO:0004252">
    <property type="term" value="F:serine-type endopeptidase activity"/>
    <property type="evidence" value="ECO:0007669"/>
    <property type="project" value="InterPro"/>
</dbReference>
<protein>
    <submittedName>
        <fullName evidence="10">Peptidase S53</fullName>
    </submittedName>
</protein>
<gene>
    <name evidence="10" type="ORF">DFR86_01700</name>
</gene>
<dbReference type="GO" id="GO:0008240">
    <property type="term" value="F:tripeptidyl-peptidase activity"/>
    <property type="evidence" value="ECO:0007669"/>
    <property type="project" value="TreeGrafter"/>
</dbReference>
<evidence type="ECO:0000256" key="7">
    <source>
        <dbReference type="ARBA" id="ARBA00023145"/>
    </source>
</evidence>
<evidence type="ECO:0000256" key="3">
    <source>
        <dbReference type="ARBA" id="ARBA00022723"/>
    </source>
</evidence>
<dbReference type="PROSITE" id="PS51695">
    <property type="entry name" value="SEDOLISIN"/>
    <property type="match status" value="1"/>
</dbReference>
<evidence type="ECO:0000259" key="9">
    <source>
        <dbReference type="PROSITE" id="PS51695"/>
    </source>
</evidence>
<sequence>MKKLITVVILSMLLFSVTPFFAYSQQQAQTYISPNLQGTPITELNPNIPIYINIFALPNNMNELLFLMQQEEYGQVHLTRSQIIKEFAPVSQIKNIESYLEANGFSIVFKTPFSLTAEAPVSLVDKIFNTTLYLYNINGEIAYKPEYKPLIPSQLHNVIITGLTNYTQVSPKAEPQDIILGMLKGNTIVQVNASNALPLSSLQFAYTYYTPGDLEGAYNVTGPEGKNVTVAIIDAYGDPEIQQDINTFDAKFDLPKANLTIVPIGPYHPIFGLFTGWDIETALDVEAVHTMAPYANIQLVVPYSASFSAILQAIIYIVAGDTAQVVDMSFGAPENEFTTSGLYGYYFGAPFVNYPLVDYYFALGAAEGITFVAASGDEGAYAGTYTTYGGVSFPSSSPFVLSVGGTTLYVNVTSGYISASNSSATYGYETAWSVLPQYESVGTSTVSSDGGYSTFFPAPYWQRYITNSDFRTTPDVSADANPYTGFLTIVDGAEEIIGGTSLSAQLWGGVIADIYSYIGQPLGLIAPILYSIYQNSTLYNMAFHQVTLGYNGKYYAHSGYNLVTGLGSPNVGMLEYVIKDYLNTHKSLDISLITYEPGVTYPWYMYNTTFTIVADISYPNGTPVVSGSFSAYIYTLSGYLASIPLTYNGTYWIGNYTIMPGDTPNVWTIVVNGTSNGYEGEAETDIDVGESIDILQPINSYLTINSEFSIVACIYYPNGTPVITQSFSVYFVHDGKTVFTSKLLPGSIPGCYQGTGGLIYPQPQGTYLMFINNTYSSAYGWDYIGLIDYGIILSPINDGFTSVSPGENMTVLGFIYDIDGLGLFTSTAYAELLTTNGTLIEKVPMTLAPDVTQFGIYNLFGYHEANITIPQNISPGFYKVVIAGELNTSTGPMYGNFTTFIYVSQSTLNYQVKSISTVVQGEYVKVLANITYQNGTEVKYGEFTAGFIPAELNFESIVIESDTGVPLQYNSTLGEWVGIYQIPSILTEQNTIYEGASLEQLVGPWDVVIVGTSSNGENLISSPNYFTVMPYTYLGNIIISNNNITSIPLVSFNGTAYIIQGVYVNSLKISSSNIPIIIENSEIKTVYVDNSRITIDNSKINNISVVNSDVLLVQDVIGNTETAIAVDNSNISVIATLIYNSQYAFNQTNSIINLEGVSYQNVMTKSVLPAPTIVSYSPSNITTSTATVSISISGEDLKVTNVTIDGVPVTFTVSSTSSGIDVSIPFNAYAMAAGPYVIDINLTDGLQYTLHTTIYNSYPQVQLSNSISSVNSSLSSKISSASSSLSSSISSVNSSLSSKISSASSTATDGVILGIVGIILAIIAIIFVFRRGGKK</sequence>